<evidence type="ECO:0000313" key="1">
    <source>
        <dbReference type="EMBL" id="CAB0001734.1"/>
    </source>
</evidence>
<keyword evidence="2" id="KW-1185">Reference proteome</keyword>
<dbReference type="Proteomes" id="UP000479000">
    <property type="component" value="Unassembled WGS sequence"/>
</dbReference>
<sequence length="56" mass="7031">MLDYKIDVFRQFQFPQCEFLLKCSYERYCRWRKGLAVQTNYSIRQRITSSSRPWMR</sequence>
<gene>
    <name evidence="1" type="ORF">NTEN_LOCUS7521</name>
</gene>
<evidence type="ECO:0000313" key="2">
    <source>
        <dbReference type="Proteomes" id="UP000479000"/>
    </source>
</evidence>
<name>A0A6H5GE34_9HEMI</name>
<dbReference type="EMBL" id="CADCXU010011341">
    <property type="protein sequence ID" value="CAB0001734.1"/>
    <property type="molecule type" value="Genomic_DNA"/>
</dbReference>
<protein>
    <submittedName>
        <fullName evidence="1">Uncharacterized protein</fullName>
    </submittedName>
</protein>
<proteinExistence type="predicted"/>
<reference evidence="1 2" key="1">
    <citation type="submission" date="2020-02" db="EMBL/GenBank/DDBJ databases">
        <authorList>
            <person name="Ferguson B K."/>
        </authorList>
    </citation>
    <scope>NUCLEOTIDE SEQUENCE [LARGE SCALE GENOMIC DNA]</scope>
</reference>
<organism evidence="1 2">
    <name type="scientific">Nesidiocoris tenuis</name>
    <dbReference type="NCBI Taxonomy" id="355587"/>
    <lineage>
        <taxon>Eukaryota</taxon>
        <taxon>Metazoa</taxon>
        <taxon>Ecdysozoa</taxon>
        <taxon>Arthropoda</taxon>
        <taxon>Hexapoda</taxon>
        <taxon>Insecta</taxon>
        <taxon>Pterygota</taxon>
        <taxon>Neoptera</taxon>
        <taxon>Paraneoptera</taxon>
        <taxon>Hemiptera</taxon>
        <taxon>Heteroptera</taxon>
        <taxon>Panheteroptera</taxon>
        <taxon>Cimicomorpha</taxon>
        <taxon>Miridae</taxon>
        <taxon>Dicyphina</taxon>
        <taxon>Nesidiocoris</taxon>
    </lineage>
</organism>
<accession>A0A6H5GE34</accession>
<dbReference type="AlphaFoldDB" id="A0A6H5GE34"/>